<dbReference type="GO" id="GO:0098826">
    <property type="term" value="C:endoplasmic reticulum tubular network membrane"/>
    <property type="evidence" value="ECO:0007669"/>
    <property type="project" value="UniProtKB-UniRule"/>
</dbReference>
<keyword evidence="2" id="KW-0863">Zinc-finger</keyword>
<reference evidence="4" key="1">
    <citation type="submission" date="2019-05" db="EMBL/GenBank/DDBJ databases">
        <title>Annotation for the trematode Fasciolopsis buski.</title>
        <authorList>
            <person name="Choi Y.-J."/>
        </authorList>
    </citation>
    <scope>NUCLEOTIDE SEQUENCE</scope>
    <source>
        <strain evidence="4">HT</strain>
        <tissue evidence="4">Whole worm</tissue>
    </source>
</reference>
<keyword evidence="2" id="KW-0256">Endoplasmic reticulum</keyword>
<feature type="domain" description="Lunapark zinc ribbon" evidence="3">
    <location>
        <begin position="235"/>
        <end position="284"/>
    </location>
</feature>
<feature type="transmembrane region" description="Helical" evidence="2">
    <location>
        <begin position="34"/>
        <end position="55"/>
    </location>
</feature>
<comment type="domain">
    <text evidence="2">The C4-type zinc finger motif is necessary both for its ER three-way tubular junction localization and formation.</text>
</comment>
<name>A0A8E0VJA2_9TREM</name>
<dbReference type="AlphaFoldDB" id="A0A8E0VJA2"/>
<evidence type="ECO:0000313" key="5">
    <source>
        <dbReference type="Proteomes" id="UP000728185"/>
    </source>
</evidence>
<comment type="caution">
    <text evidence="4">The sequence shown here is derived from an EMBL/GenBank/DDBJ whole genome shotgun (WGS) entry which is preliminary data.</text>
</comment>
<comment type="function">
    <text evidence="2">Plays a role in determining ER morphology.</text>
</comment>
<organism evidence="4 5">
    <name type="scientific">Fasciolopsis buskii</name>
    <dbReference type="NCBI Taxonomy" id="27845"/>
    <lineage>
        <taxon>Eukaryota</taxon>
        <taxon>Metazoa</taxon>
        <taxon>Spiralia</taxon>
        <taxon>Lophotrochozoa</taxon>
        <taxon>Platyhelminthes</taxon>
        <taxon>Trematoda</taxon>
        <taxon>Digenea</taxon>
        <taxon>Plagiorchiida</taxon>
        <taxon>Echinostomata</taxon>
        <taxon>Echinostomatoidea</taxon>
        <taxon>Fasciolidae</taxon>
        <taxon>Fasciolopsis</taxon>
    </lineage>
</organism>
<comment type="subcellular location">
    <subcellularLocation>
        <location evidence="2">Endoplasmic reticulum membrane</location>
        <topology evidence="2">Multi-pass membrane protein</topology>
    </subcellularLocation>
</comment>
<feature type="transmembrane region" description="Helical" evidence="2">
    <location>
        <begin position="67"/>
        <end position="86"/>
    </location>
</feature>
<dbReference type="GO" id="GO:0071788">
    <property type="term" value="P:endoplasmic reticulum tubular network maintenance"/>
    <property type="evidence" value="ECO:0007669"/>
    <property type="project" value="UniProtKB-UniRule"/>
</dbReference>
<dbReference type="Pfam" id="PF10058">
    <property type="entry name" value="Zn_ribbon_10"/>
    <property type="match status" value="1"/>
</dbReference>
<dbReference type="InterPro" id="IPR019273">
    <property type="entry name" value="Lunapark_Znf"/>
</dbReference>
<keyword evidence="5" id="KW-1185">Reference proteome</keyword>
<proteinExistence type="inferred from homology"/>
<gene>
    <name evidence="4" type="ORF">FBUS_08850</name>
</gene>
<evidence type="ECO:0000256" key="1">
    <source>
        <dbReference type="ARBA" id="ARBA00009940"/>
    </source>
</evidence>
<comment type="similarity">
    <text evidence="1 2">Belongs to the lunapark family.</text>
</comment>
<evidence type="ECO:0000313" key="4">
    <source>
        <dbReference type="EMBL" id="KAA0188924.1"/>
    </source>
</evidence>
<accession>A0A8E0VJA2</accession>
<evidence type="ECO:0000256" key="2">
    <source>
        <dbReference type="RuleBase" id="RU367073"/>
    </source>
</evidence>
<dbReference type="PANTHER" id="PTHR22166">
    <property type="entry name" value="ENDOPLASMIC RETICULUM JUNCTION FORMATION PROTEIN LUNAPARK"/>
    <property type="match status" value="1"/>
</dbReference>
<keyword evidence="2" id="KW-0862">Zinc</keyword>
<keyword evidence="2" id="KW-0479">Metal-binding</keyword>
<protein>
    <recommendedName>
        <fullName evidence="2">Endoplasmic reticulum junction formation protein lunapark</fullName>
    </recommendedName>
</protein>
<dbReference type="PANTHER" id="PTHR22166:SF12">
    <property type="entry name" value="ENDOPLASMIC RETICULUM JUNCTION FORMATION PROTEIN LUNAPARK"/>
    <property type="match status" value="1"/>
</dbReference>
<evidence type="ECO:0000259" key="3">
    <source>
        <dbReference type="Pfam" id="PF10058"/>
    </source>
</evidence>
<dbReference type="EMBL" id="LUCM01008121">
    <property type="protein sequence ID" value="KAA0188924.1"/>
    <property type="molecule type" value="Genomic_DNA"/>
</dbReference>
<dbReference type="GO" id="GO:1903373">
    <property type="term" value="P:positive regulation of endoplasmic reticulum tubular network organization"/>
    <property type="evidence" value="ECO:0007669"/>
    <property type="project" value="UniProtKB-UniRule"/>
</dbReference>
<dbReference type="Proteomes" id="UP000728185">
    <property type="component" value="Unassembled WGS sequence"/>
</dbReference>
<dbReference type="OrthoDB" id="1725934at2759"/>
<keyword evidence="2" id="KW-0812">Transmembrane</keyword>
<dbReference type="GO" id="GO:0008270">
    <property type="term" value="F:zinc ion binding"/>
    <property type="evidence" value="ECO:0007669"/>
    <property type="project" value="UniProtKB-KW"/>
</dbReference>
<keyword evidence="2" id="KW-1133">Transmembrane helix</keyword>
<feature type="non-terminal residue" evidence="4">
    <location>
        <position position="1"/>
    </location>
</feature>
<sequence>RPEKNVLEKLEDIEDEILSLENSKNSSLDSERRLVFRLIVYSLIVFGTSFIFLYYYYWPATQRGKALMYTSLVVYPLLVILLKRAFKSFFLRRISKTDNRLKVLREAKQKLLEEVMEKETFKKAQQILRRFDPLMFASMSALDNIGMETPRLIPQSNTVTGTDVRLKSHRGFGDGDNRSVLINTPVRRMTAEDKSVSERELCARSIPAQTDSKKTVEPMKPQPLRPILPRERTIVDRLIDALVGDGPDRRYALICQECSAHNGMALQEEFEYLAFRCCYCSHFNPPRRTRRLAPVPLNIAKSVPHLASACPSPEERDLDEDFSVRRRVSVPVSLAESHSPTMMQTNGDDLIDEHNDEVGDITVNGDSERS</sequence>
<keyword evidence="2" id="KW-0472">Membrane</keyword>
<dbReference type="InterPro" id="IPR040115">
    <property type="entry name" value="Lnp"/>
</dbReference>